<proteinExistence type="predicted"/>
<feature type="transmembrane region" description="Helical" evidence="8">
    <location>
        <begin position="350"/>
        <end position="370"/>
    </location>
</feature>
<evidence type="ECO:0000256" key="6">
    <source>
        <dbReference type="ARBA" id="ARBA00023170"/>
    </source>
</evidence>
<evidence type="ECO:0000313" key="11">
    <source>
        <dbReference type="Proteomes" id="UP001148838"/>
    </source>
</evidence>
<dbReference type="InterPro" id="IPR052192">
    <property type="entry name" value="Insect_Ionotropic_Sensory_Rcpt"/>
</dbReference>
<dbReference type="PANTHER" id="PTHR42643:SF30">
    <property type="entry name" value="IONOTROPIC RECEPTOR 40A-RELATED"/>
    <property type="match status" value="1"/>
</dbReference>
<evidence type="ECO:0000256" key="2">
    <source>
        <dbReference type="ARBA" id="ARBA00022475"/>
    </source>
</evidence>
<name>A0ABQ8TKS9_PERAM</name>
<dbReference type="Gene3D" id="3.40.190.10">
    <property type="entry name" value="Periplasmic binding protein-like II"/>
    <property type="match status" value="1"/>
</dbReference>
<feature type="transmembrane region" description="Helical" evidence="8">
    <location>
        <begin position="292"/>
        <end position="310"/>
    </location>
</feature>
<keyword evidence="3 8" id="KW-0812">Transmembrane</keyword>
<evidence type="ECO:0000256" key="3">
    <source>
        <dbReference type="ARBA" id="ARBA00022692"/>
    </source>
</evidence>
<dbReference type="PANTHER" id="PTHR42643">
    <property type="entry name" value="IONOTROPIC RECEPTOR 20A-RELATED"/>
    <property type="match status" value="1"/>
</dbReference>
<evidence type="ECO:0000259" key="9">
    <source>
        <dbReference type="Pfam" id="PF24061"/>
    </source>
</evidence>
<comment type="subcellular location">
    <subcellularLocation>
        <location evidence="1">Cell membrane</location>
        <topology evidence="1">Multi-pass membrane protein</topology>
    </subcellularLocation>
</comment>
<evidence type="ECO:0000256" key="8">
    <source>
        <dbReference type="SAM" id="Phobius"/>
    </source>
</evidence>
<keyword evidence="5 8" id="KW-0472">Membrane</keyword>
<sequence>MAGLCEGGNEPSGSLKAIEWKESVVKSVSFQIKDLESTSQWNPRGKFIVVLPEDVIESNAEIIKEVLEEFWKRKIVNVVVVVVPHYSTDLVYGALPDNPTSSINVYTWFPFRYPDECSKIKNIVLLDRWIIKDNGQFINNSCIFPEKVPKNLQGCPFVASTIFWEGYVSISRTRDRESNRTKMIYTGGIEVSLFRIITEKLNMTPVFIAPIKKDSSWGQLKDKKPSTGILGDVKDGRANICFAGVAKNTDLYERYLDSTHSYMESGFYWYVRCPRPLPRWEGLVHLFSPTSWAIVMLINLLSIGALWTLAKRAKTFKLNESMFFMKFSQCCEVVTAVMLCFTTPHAPRSGLLRIFFFLLLCYSFSLNIVIQSFFISRLVDPTLEKPITSRDELLKSDLKLIFNGGYDGLFRNPDKTEQFILDTRTLCQPGFDVCAERVTSKGDSATILDNENFYRYEYMFVDENKQPLLCRLRDIVMFYRIAMFLEKGSPLLMAVNDVILRCMGAGLFVRFTLVLLYLDILAGVMREHLSRSDVELVSFSADSMKQEG</sequence>
<evidence type="ECO:0000256" key="5">
    <source>
        <dbReference type="ARBA" id="ARBA00023136"/>
    </source>
</evidence>
<dbReference type="SUPFAM" id="SSF53850">
    <property type="entry name" value="Periplasmic binding protein-like II"/>
    <property type="match status" value="1"/>
</dbReference>
<gene>
    <name evidence="10" type="ORF">ANN_13284</name>
</gene>
<feature type="domain" description="Putative ionotropic receptor ligand binding" evidence="9">
    <location>
        <begin position="41"/>
        <end position="148"/>
    </location>
</feature>
<evidence type="ECO:0000256" key="4">
    <source>
        <dbReference type="ARBA" id="ARBA00022989"/>
    </source>
</evidence>
<evidence type="ECO:0000256" key="7">
    <source>
        <dbReference type="ARBA" id="ARBA00023180"/>
    </source>
</evidence>
<evidence type="ECO:0000256" key="1">
    <source>
        <dbReference type="ARBA" id="ARBA00004651"/>
    </source>
</evidence>
<evidence type="ECO:0000313" key="10">
    <source>
        <dbReference type="EMBL" id="KAJ4446587.1"/>
    </source>
</evidence>
<accession>A0ABQ8TKS9</accession>
<keyword evidence="7" id="KW-0325">Glycoprotein</keyword>
<dbReference type="InterPro" id="IPR056198">
    <property type="entry name" value="LBD_receptor"/>
</dbReference>
<dbReference type="Proteomes" id="UP001148838">
    <property type="component" value="Unassembled WGS sequence"/>
</dbReference>
<comment type="caution">
    <text evidence="10">The sequence shown here is derived from an EMBL/GenBank/DDBJ whole genome shotgun (WGS) entry which is preliminary data.</text>
</comment>
<keyword evidence="4 8" id="KW-1133">Transmembrane helix</keyword>
<keyword evidence="6" id="KW-0675">Receptor</keyword>
<dbReference type="Pfam" id="PF24061">
    <property type="entry name" value="LBD_receptor"/>
    <property type="match status" value="1"/>
</dbReference>
<reference evidence="10 11" key="1">
    <citation type="journal article" date="2022" name="Allergy">
        <title>Genome assembly and annotation of Periplaneta americana reveal a comprehensive cockroach allergen profile.</title>
        <authorList>
            <person name="Wang L."/>
            <person name="Xiong Q."/>
            <person name="Saelim N."/>
            <person name="Wang L."/>
            <person name="Nong W."/>
            <person name="Wan A.T."/>
            <person name="Shi M."/>
            <person name="Liu X."/>
            <person name="Cao Q."/>
            <person name="Hui J.H.L."/>
            <person name="Sookrung N."/>
            <person name="Leung T.F."/>
            <person name="Tungtrongchitr A."/>
            <person name="Tsui S.K.W."/>
        </authorList>
    </citation>
    <scope>NUCLEOTIDE SEQUENCE [LARGE SCALE GENOMIC DNA]</scope>
    <source>
        <strain evidence="10">PWHHKU_190912</strain>
    </source>
</reference>
<keyword evidence="2" id="KW-1003">Cell membrane</keyword>
<keyword evidence="11" id="KW-1185">Reference proteome</keyword>
<protein>
    <recommendedName>
        <fullName evidence="9">Putative ionotropic receptor ligand binding domain-containing protein</fullName>
    </recommendedName>
</protein>
<organism evidence="10 11">
    <name type="scientific">Periplaneta americana</name>
    <name type="common">American cockroach</name>
    <name type="synonym">Blatta americana</name>
    <dbReference type="NCBI Taxonomy" id="6978"/>
    <lineage>
        <taxon>Eukaryota</taxon>
        <taxon>Metazoa</taxon>
        <taxon>Ecdysozoa</taxon>
        <taxon>Arthropoda</taxon>
        <taxon>Hexapoda</taxon>
        <taxon>Insecta</taxon>
        <taxon>Pterygota</taxon>
        <taxon>Neoptera</taxon>
        <taxon>Polyneoptera</taxon>
        <taxon>Dictyoptera</taxon>
        <taxon>Blattodea</taxon>
        <taxon>Blattoidea</taxon>
        <taxon>Blattidae</taxon>
        <taxon>Blattinae</taxon>
        <taxon>Periplaneta</taxon>
    </lineage>
</organism>
<dbReference type="EMBL" id="JAJSOF020000009">
    <property type="protein sequence ID" value="KAJ4446587.1"/>
    <property type="molecule type" value="Genomic_DNA"/>
</dbReference>